<keyword evidence="7" id="KW-1185">Reference proteome</keyword>
<organism evidence="6 7">
    <name type="scientific">Phyllobacterium zundukense</name>
    <dbReference type="NCBI Taxonomy" id="1867719"/>
    <lineage>
        <taxon>Bacteria</taxon>
        <taxon>Pseudomonadati</taxon>
        <taxon>Pseudomonadota</taxon>
        <taxon>Alphaproteobacteria</taxon>
        <taxon>Hyphomicrobiales</taxon>
        <taxon>Phyllobacteriaceae</taxon>
        <taxon>Phyllobacterium</taxon>
    </lineage>
</organism>
<dbReference type="SUPFAM" id="SSF51735">
    <property type="entry name" value="NAD(P)-binding Rossmann-fold domains"/>
    <property type="match status" value="1"/>
</dbReference>
<dbReference type="SUPFAM" id="SSF50129">
    <property type="entry name" value="GroES-like"/>
    <property type="match status" value="1"/>
</dbReference>
<reference evidence="6 7" key="1">
    <citation type="journal article" date="2017" name="Int J Environ Stud">
        <title>Does the Miocene-Pliocene relict legume Oxytropis triphylla form nitrogen-fixing nodules with a combination of bacterial strains?</title>
        <authorList>
            <person name="Safronova V."/>
            <person name="Belimov A."/>
            <person name="Sazanova A."/>
            <person name="Kuznetsova I."/>
            <person name="Popova J."/>
            <person name="Andronov E."/>
            <person name="Verkhozina A."/>
            <person name="Tikhonovich I."/>
        </authorList>
    </citation>
    <scope>NUCLEOTIDE SEQUENCE [LARGE SCALE GENOMIC DNA]</scope>
    <source>
        <strain evidence="6 7">Tri-38</strain>
    </source>
</reference>
<dbReference type="PROSITE" id="PS00059">
    <property type="entry name" value="ADH_ZINC"/>
    <property type="match status" value="1"/>
</dbReference>
<sequence length="340" mass="35476">MKAVRLYAAGDLRFEEVDAPGSPKPGWVRIKTTAAGICGSDLHNYRTGQWISRTPSTAGHELTGVVLEVGEGAQGFANGDHVVADSRFWCGECFSCRAGRQHLCAALGFVGEICDGGFAEEIVLPARLVHKVDSTIDPSIAAMSEPFAVAMHAVRRLSPQPGSAVLVAGCGPIGGLVAMVLSRGHDGPVLVTDRNADRAELVARVTGATVVNLDEDSIEFAAGGAPLLAAVDATGNTAVLAQLLDLVGGGGAIALVGIFHSNMDIDPNLFVEREISLVGCHAFSDELPAAIGLLAEYADDFRQLIDSEIGLRDVPAAYDRLITGRAKGLKTIIRMGGSPQ</sequence>
<comment type="cofactor">
    <cofactor evidence="4">
        <name>Zn(2+)</name>
        <dbReference type="ChEBI" id="CHEBI:29105"/>
    </cofactor>
</comment>
<dbReference type="GO" id="GO:0016616">
    <property type="term" value="F:oxidoreductase activity, acting on the CH-OH group of donors, NAD or NADP as acceptor"/>
    <property type="evidence" value="ECO:0007669"/>
    <property type="project" value="UniProtKB-ARBA"/>
</dbReference>
<keyword evidence="1 4" id="KW-0479">Metal-binding</keyword>
<evidence type="ECO:0000313" key="6">
    <source>
        <dbReference type="EMBL" id="PIO44302.1"/>
    </source>
</evidence>
<evidence type="ECO:0000313" key="7">
    <source>
        <dbReference type="Proteomes" id="UP000232163"/>
    </source>
</evidence>
<dbReference type="Gene3D" id="3.90.180.10">
    <property type="entry name" value="Medium-chain alcohol dehydrogenases, catalytic domain"/>
    <property type="match status" value="1"/>
</dbReference>
<dbReference type="InterPro" id="IPR050129">
    <property type="entry name" value="Zn_alcohol_dh"/>
</dbReference>
<comment type="caution">
    <text evidence="6">The sequence shown here is derived from an EMBL/GenBank/DDBJ whole genome shotgun (WGS) entry which is preliminary data.</text>
</comment>
<feature type="domain" description="Enoyl reductase (ER)" evidence="5">
    <location>
        <begin position="10"/>
        <end position="333"/>
    </location>
</feature>
<keyword evidence="3" id="KW-0560">Oxidoreductase</keyword>
<dbReference type="PANTHER" id="PTHR43401">
    <property type="entry name" value="L-THREONINE 3-DEHYDROGENASE"/>
    <property type="match status" value="1"/>
</dbReference>
<dbReference type="Pfam" id="PF00107">
    <property type="entry name" value="ADH_zinc_N"/>
    <property type="match status" value="1"/>
</dbReference>
<dbReference type="InterPro" id="IPR013149">
    <property type="entry name" value="ADH-like_C"/>
</dbReference>
<dbReference type="RefSeq" id="WP_100003566.1">
    <property type="nucleotide sequence ID" value="NZ_CP017944.1"/>
</dbReference>
<dbReference type="InterPro" id="IPR011032">
    <property type="entry name" value="GroES-like_sf"/>
</dbReference>
<comment type="similarity">
    <text evidence="4">Belongs to the zinc-containing alcohol dehydrogenase family.</text>
</comment>
<evidence type="ECO:0000256" key="3">
    <source>
        <dbReference type="ARBA" id="ARBA00023002"/>
    </source>
</evidence>
<evidence type="ECO:0000256" key="1">
    <source>
        <dbReference type="ARBA" id="ARBA00022723"/>
    </source>
</evidence>
<gene>
    <name evidence="6" type="ORF">B5P45_13635</name>
</gene>
<dbReference type="GO" id="GO:0008270">
    <property type="term" value="F:zinc ion binding"/>
    <property type="evidence" value="ECO:0007669"/>
    <property type="project" value="InterPro"/>
</dbReference>
<dbReference type="InterPro" id="IPR013154">
    <property type="entry name" value="ADH-like_N"/>
</dbReference>
<dbReference type="KEGG" id="pht:BLM14_28685"/>
<evidence type="ECO:0000256" key="2">
    <source>
        <dbReference type="ARBA" id="ARBA00022833"/>
    </source>
</evidence>
<dbReference type="Pfam" id="PF08240">
    <property type="entry name" value="ADH_N"/>
    <property type="match status" value="1"/>
</dbReference>
<evidence type="ECO:0000256" key="4">
    <source>
        <dbReference type="RuleBase" id="RU361277"/>
    </source>
</evidence>
<dbReference type="Proteomes" id="UP000232163">
    <property type="component" value="Unassembled WGS sequence"/>
</dbReference>
<dbReference type="InterPro" id="IPR020843">
    <property type="entry name" value="ER"/>
</dbReference>
<dbReference type="SMART" id="SM00829">
    <property type="entry name" value="PKS_ER"/>
    <property type="match status" value="1"/>
</dbReference>
<dbReference type="InterPro" id="IPR002328">
    <property type="entry name" value="ADH_Zn_CS"/>
</dbReference>
<keyword evidence="2 4" id="KW-0862">Zinc</keyword>
<dbReference type="EMBL" id="MZMT01000033">
    <property type="protein sequence ID" value="PIO44302.1"/>
    <property type="molecule type" value="Genomic_DNA"/>
</dbReference>
<dbReference type="OrthoDB" id="9809185at2"/>
<name>A0A2N9VXT4_9HYPH</name>
<proteinExistence type="inferred from homology"/>
<dbReference type="AlphaFoldDB" id="A0A2N9VXT4"/>
<dbReference type="Gene3D" id="3.40.50.720">
    <property type="entry name" value="NAD(P)-binding Rossmann-like Domain"/>
    <property type="match status" value="1"/>
</dbReference>
<protein>
    <submittedName>
        <fullName evidence="6">Dehydrogenase</fullName>
    </submittedName>
</protein>
<dbReference type="InterPro" id="IPR036291">
    <property type="entry name" value="NAD(P)-bd_dom_sf"/>
</dbReference>
<accession>A0A2N9VXT4</accession>
<dbReference type="PANTHER" id="PTHR43401:SF2">
    <property type="entry name" value="L-THREONINE 3-DEHYDROGENASE"/>
    <property type="match status" value="1"/>
</dbReference>
<evidence type="ECO:0000259" key="5">
    <source>
        <dbReference type="SMART" id="SM00829"/>
    </source>
</evidence>